<dbReference type="GO" id="GO:0045467">
    <property type="term" value="P:R7 cell development"/>
    <property type="evidence" value="ECO:0007669"/>
    <property type="project" value="UniProtKB-ARBA"/>
</dbReference>
<evidence type="ECO:0000259" key="12">
    <source>
        <dbReference type="PROSITE" id="PS50157"/>
    </source>
</evidence>
<proteinExistence type="evidence at transcript level"/>
<dbReference type="GO" id="GO:0007526">
    <property type="term" value="P:larval somatic muscle development"/>
    <property type="evidence" value="ECO:0007669"/>
    <property type="project" value="UniProtKB-ARBA"/>
</dbReference>
<feature type="compositionally biased region" description="Acidic residues" evidence="10">
    <location>
        <begin position="471"/>
        <end position="495"/>
    </location>
</feature>
<comment type="function">
    <text evidence="8">Putative transcription factor required for axon growth and guidance in the central and peripheral nervous systems. Repels CNS axons away from the midline by promoting the expression of the midline repellent sli and its receptor robo.</text>
</comment>
<feature type="compositionally biased region" description="Acidic residues" evidence="10">
    <location>
        <begin position="613"/>
        <end position="622"/>
    </location>
</feature>
<dbReference type="PANTHER" id="PTHR23110">
    <property type="entry name" value="BTB DOMAIN TRANSCRIPTION FACTOR"/>
    <property type="match status" value="1"/>
</dbReference>
<feature type="compositionally biased region" description="Polar residues" evidence="10">
    <location>
        <begin position="106"/>
        <end position="115"/>
    </location>
</feature>
<dbReference type="InterPro" id="IPR036236">
    <property type="entry name" value="Znf_C2H2_sf"/>
</dbReference>
<evidence type="ECO:0000256" key="9">
    <source>
        <dbReference type="PROSITE-ProRule" id="PRU00042"/>
    </source>
</evidence>
<dbReference type="PROSITE" id="PS50097">
    <property type="entry name" value="BTB"/>
    <property type="match status" value="1"/>
</dbReference>
<dbReference type="Pfam" id="PF00651">
    <property type="entry name" value="BTB"/>
    <property type="match status" value="1"/>
</dbReference>
<keyword evidence="6" id="KW-0804">Transcription</keyword>
<dbReference type="GO" id="GO:0008406">
    <property type="term" value="P:gonad development"/>
    <property type="evidence" value="ECO:0007669"/>
    <property type="project" value="UniProtKB-ARBA"/>
</dbReference>
<evidence type="ECO:0000256" key="1">
    <source>
        <dbReference type="ARBA" id="ARBA00004123"/>
    </source>
</evidence>
<dbReference type="SMART" id="SM00225">
    <property type="entry name" value="BTB"/>
    <property type="match status" value="1"/>
</dbReference>
<feature type="region of interest" description="Disordered" evidence="10">
    <location>
        <begin position="76"/>
        <end position="115"/>
    </location>
</feature>
<reference evidence="13" key="1">
    <citation type="journal article" date="2015" name="J. Med. Entomol.">
        <title>A Deep Insight Into the Sialotranscriptome of the Chagas Disease Vector, Panstrongylus megistus (Hemiptera: Heteroptera).</title>
        <authorList>
            <person name="Ribeiro J.M."/>
            <person name="Schwarz A."/>
            <person name="Francischetti I.M."/>
        </authorList>
    </citation>
    <scope>NUCLEOTIDE SEQUENCE</scope>
    <source>
        <tissue evidence="13">Salivary glands</tissue>
    </source>
</reference>
<feature type="domain" description="C2H2-type" evidence="12">
    <location>
        <begin position="265"/>
        <end position="293"/>
    </location>
</feature>
<feature type="compositionally biased region" description="Basic and acidic residues" evidence="10">
    <location>
        <begin position="544"/>
        <end position="572"/>
    </location>
</feature>
<dbReference type="InterPro" id="IPR011333">
    <property type="entry name" value="SKP1/BTB/POZ_sf"/>
</dbReference>
<evidence type="ECO:0000256" key="4">
    <source>
        <dbReference type="ARBA" id="ARBA00022902"/>
    </source>
</evidence>
<sequence>KAHRIVLMACSSYLQKILCEHSENYPIVFFDIKYSELEAIVNFCYRGEVKIPFNQLEGFIEAATMLQIKGLCKSSDSDIVSDNSETNKRRLSLTDSSKSPCKKTRTVSNSNESENGVTCDDVIAVEAEGGDALRTDRNGFPHPLAMVSVKPDPEDLLNLARDMQGSDNSDVDSDDTGGSSGPEGEDISHINDFLKSSSTLLFPWTCNRCGEAFATRAPYEEHRRKCVKVDPANHPWKCHKCPNAYKNKKDLVRHLIYCGNDMPRLYCNRCGNSYKYERGLRRHQKYCGTDVKPLKCPQCEKTYKYKRGLRRHQRRCGIAEALQFLAGKGVTPVVVTKRSFNVPGIGDLAKAGLPLISATSQLSQLTQLSTLEKSLKSAENSETKGQTLENSSLGNPLLPEASICPCGKVYKYKKSYDKHIATCACGSFQDQTANRNQQEENNDNSINNAEILSECEGDNGEEADVEEADIEEADVEEADIEEADIEEADIEEAEDYDNKNEERNLEDSDEEDSDITDCGDQIMDEHNEENKEIDEVIKANQEMEQEKHVNQEQHEEDDAKEHIDESKRDEQIHGVYRNTLENIVEEDQEVTSEKEGNQISSNEDQTEEKSENPNEDNDEAKEEESPMNAEG</sequence>
<feature type="domain" description="BTB" evidence="11">
    <location>
        <begin position="1"/>
        <end position="53"/>
    </location>
</feature>
<dbReference type="PROSITE" id="PS50157">
    <property type="entry name" value="ZINC_FINGER_C2H2_2"/>
    <property type="match status" value="3"/>
</dbReference>
<evidence type="ECO:0000256" key="3">
    <source>
        <dbReference type="ARBA" id="ARBA00022782"/>
    </source>
</evidence>
<dbReference type="EMBL" id="GBGD01000810">
    <property type="protein sequence ID" value="JAC88079.1"/>
    <property type="molecule type" value="mRNA"/>
</dbReference>
<dbReference type="GO" id="GO:0048813">
    <property type="term" value="P:dendrite morphogenesis"/>
    <property type="evidence" value="ECO:0007669"/>
    <property type="project" value="UniProtKB-ARBA"/>
</dbReference>
<accession>A0A069DZD9</accession>
<dbReference type="Gene3D" id="3.30.160.60">
    <property type="entry name" value="Classic Zinc Finger"/>
    <property type="match status" value="2"/>
</dbReference>
<keyword evidence="7" id="KW-0539">Nucleus</keyword>
<feature type="region of interest" description="Disordered" evidence="10">
    <location>
        <begin position="163"/>
        <end position="188"/>
    </location>
</feature>
<keyword evidence="2" id="KW-0217">Developmental protein</keyword>
<evidence type="ECO:0000256" key="8">
    <source>
        <dbReference type="ARBA" id="ARBA00037382"/>
    </source>
</evidence>
<dbReference type="Pfam" id="PF00096">
    <property type="entry name" value="zf-C2H2"/>
    <property type="match status" value="1"/>
</dbReference>
<feature type="non-terminal residue" evidence="13">
    <location>
        <position position="1"/>
    </location>
</feature>
<evidence type="ECO:0000313" key="13">
    <source>
        <dbReference type="EMBL" id="JAC88079.1"/>
    </source>
</evidence>
<evidence type="ECO:0000256" key="6">
    <source>
        <dbReference type="ARBA" id="ARBA00023163"/>
    </source>
</evidence>
<keyword evidence="9" id="KW-0862">Zinc</keyword>
<feature type="region of interest" description="Disordered" evidence="10">
    <location>
        <begin position="471"/>
        <end position="631"/>
    </location>
</feature>
<dbReference type="GO" id="GO:0008270">
    <property type="term" value="F:zinc ion binding"/>
    <property type="evidence" value="ECO:0007669"/>
    <property type="project" value="UniProtKB-KW"/>
</dbReference>
<keyword evidence="5" id="KW-0805">Transcription regulation</keyword>
<dbReference type="Gene3D" id="3.30.710.10">
    <property type="entry name" value="Potassium Channel Kv1.1, Chain A"/>
    <property type="match status" value="1"/>
</dbReference>
<evidence type="ECO:0000256" key="5">
    <source>
        <dbReference type="ARBA" id="ARBA00023015"/>
    </source>
</evidence>
<feature type="domain" description="C2H2-type" evidence="12">
    <location>
        <begin position="294"/>
        <end position="314"/>
    </location>
</feature>
<keyword evidence="9" id="KW-0863">Zinc-finger</keyword>
<keyword evidence="4" id="KW-0524">Neurogenesis</keyword>
<feature type="domain" description="C2H2-type" evidence="12">
    <location>
        <begin position="204"/>
        <end position="235"/>
    </location>
</feature>
<evidence type="ECO:0000256" key="2">
    <source>
        <dbReference type="ARBA" id="ARBA00022473"/>
    </source>
</evidence>
<dbReference type="InterPro" id="IPR051095">
    <property type="entry name" value="Dros_DevTransReg"/>
</dbReference>
<dbReference type="GO" id="GO:0045476">
    <property type="term" value="P:nurse cell apoptotic process"/>
    <property type="evidence" value="ECO:0007669"/>
    <property type="project" value="UniProtKB-ARBA"/>
</dbReference>
<dbReference type="InterPro" id="IPR013087">
    <property type="entry name" value="Znf_C2H2_type"/>
</dbReference>
<protein>
    <submittedName>
        <fullName evidence="13">Putative transcriptional regulator icp22</fullName>
    </submittedName>
</protein>
<dbReference type="SUPFAM" id="SSF57667">
    <property type="entry name" value="beta-beta-alpha zinc fingers"/>
    <property type="match status" value="2"/>
</dbReference>
<feature type="compositionally biased region" description="Acidic residues" evidence="10">
    <location>
        <begin position="507"/>
        <end position="517"/>
    </location>
</feature>
<dbReference type="GO" id="GO:0035167">
    <property type="term" value="P:larval lymph gland hemopoiesis"/>
    <property type="evidence" value="ECO:0007669"/>
    <property type="project" value="UniProtKB-ARBA"/>
</dbReference>
<keyword evidence="3" id="KW-0221">Differentiation</keyword>
<evidence type="ECO:0000259" key="11">
    <source>
        <dbReference type="PROSITE" id="PS50097"/>
    </source>
</evidence>
<dbReference type="SMART" id="SM00355">
    <property type="entry name" value="ZnF_C2H2"/>
    <property type="match status" value="4"/>
</dbReference>
<name>A0A069DZD9_9HEMI</name>
<organism evidence="13">
    <name type="scientific">Panstrongylus megistus</name>
    <dbReference type="NCBI Taxonomy" id="65343"/>
    <lineage>
        <taxon>Eukaryota</taxon>
        <taxon>Metazoa</taxon>
        <taxon>Ecdysozoa</taxon>
        <taxon>Arthropoda</taxon>
        <taxon>Hexapoda</taxon>
        <taxon>Insecta</taxon>
        <taxon>Pterygota</taxon>
        <taxon>Neoptera</taxon>
        <taxon>Paraneoptera</taxon>
        <taxon>Hemiptera</taxon>
        <taxon>Heteroptera</taxon>
        <taxon>Panheteroptera</taxon>
        <taxon>Cimicomorpha</taxon>
        <taxon>Reduviidae</taxon>
        <taxon>Triatominae</taxon>
        <taxon>Panstrongylus</taxon>
    </lineage>
</organism>
<keyword evidence="9" id="KW-0479">Metal-binding</keyword>
<feature type="compositionally biased region" description="Basic and acidic residues" evidence="10">
    <location>
        <begin position="523"/>
        <end position="537"/>
    </location>
</feature>
<dbReference type="InterPro" id="IPR000210">
    <property type="entry name" value="BTB/POZ_dom"/>
</dbReference>
<comment type="subcellular location">
    <subcellularLocation>
        <location evidence="1">Nucleus</location>
    </subcellularLocation>
</comment>
<evidence type="ECO:0000256" key="7">
    <source>
        <dbReference type="ARBA" id="ARBA00023242"/>
    </source>
</evidence>
<dbReference type="PANTHER" id="PTHR23110:SF111">
    <property type="entry name" value="LONGITUDINALS LACKING PROTEIN, ISOFORMS F_I_K_T"/>
    <property type="match status" value="1"/>
</dbReference>
<dbReference type="GO" id="GO:0016199">
    <property type="term" value="P:axon midline choice point recognition"/>
    <property type="evidence" value="ECO:0007669"/>
    <property type="project" value="UniProtKB-ARBA"/>
</dbReference>
<dbReference type="GO" id="GO:0006357">
    <property type="term" value="P:regulation of transcription by RNA polymerase II"/>
    <property type="evidence" value="ECO:0007669"/>
    <property type="project" value="TreeGrafter"/>
</dbReference>
<dbReference type="GO" id="GO:0005634">
    <property type="term" value="C:nucleus"/>
    <property type="evidence" value="ECO:0007669"/>
    <property type="project" value="UniProtKB-SubCell"/>
</dbReference>
<evidence type="ECO:0000256" key="10">
    <source>
        <dbReference type="SAM" id="MobiDB-lite"/>
    </source>
</evidence>
<feature type="compositionally biased region" description="Basic and acidic residues" evidence="10">
    <location>
        <begin position="496"/>
        <end position="506"/>
    </location>
</feature>
<dbReference type="GO" id="GO:0007464">
    <property type="term" value="P:R3/R4 cell fate commitment"/>
    <property type="evidence" value="ECO:0007669"/>
    <property type="project" value="UniProtKB-ARBA"/>
</dbReference>
<dbReference type="SUPFAM" id="SSF54695">
    <property type="entry name" value="POZ domain"/>
    <property type="match status" value="1"/>
</dbReference>
<dbReference type="AlphaFoldDB" id="A0A069DZD9"/>